<dbReference type="SUPFAM" id="SSF52047">
    <property type="entry name" value="RNI-like"/>
    <property type="match status" value="1"/>
</dbReference>
<evidence type="ECO:0000313" key="1">
    <source>
        <dbReference type="EMBL" id="RDB27083.1"/>
    </source>
</evidence>
<dbReference type="AlphaFoldDB" id="A0A369K5G1"/>
<dbReference type="PROSITE" id="PS51257">
    <property type="entry name" value="PROKAR_LIPOPROTEIN"/>
    <property type="match status" value="1"/>
</dbReference>
<sequence>MLLQKGERNRHLASAFPLATFMRLPLIPWSTIGGCSFGCQGIGIAQQRSAITLQSPVPINNIPVELLGEIFTACLRDADPLWNCGRERPPVSNSPSNFFDPMTLGQVCRHWRAVALSMPTLWTLMRINSPRRGHLPLTQTWLERSGVCPLRLFLFQDSDSENESAVTDALVALLYTQAHRWTSINFLFMGKPPSALFKLSHESLTQLVSATLLTFRTFKTFSEASSLDAVWQVIHSTPTLRRVHWDSDYLISMPPHIPWGQLTDIRLDARFSTTVIFDILHSCQNVVDLDVNIEENSSIPSGSVTLPYLRHLSIWSRSPLDPIFDHLSLPKISSLRLVRCDSPTTPEELSSLNDLLTRSNCYLLKLFFNDGQRESEATHDNILAMLRLPRLSRLNDLKIVSHVEDQLISALTRHLDTSQDHILPMLEYLSLVRSRTNAGVLGNMALSRVVARNGLVRLRFLEVIHWNINPMDTAVLKRLAGDGLLMNVYYDQ</sequence>
<accession>A0A369K5G1</accession>
<dbReference type="InParanoid" id="A0A369K5G1"/>
<dbReference type="STRING" id="39966.A0A369K5G1"/>
<evidence type="ECO:0000313" key="2">
    <source>
        <dbReference type="Proteomes" id="UP000076154"/>
    </source>
</evidence>
<dbReference type="EMBL" id="LUEZ02000021">
    <property type="protein sequence ID" value="RDB27083.1"/>
    <property type="molecule type" value="Genomic_DNA"/>
</dbReference>
<gene>
    <name evidence="1" type="ORF">Hypma_005004</name>
</gene>
<dbReference type="Gene3D" id="1.20.1280.50">
    <property type="match status" value="1"/>
</dbReference>
<reference evidence="1" key="1">
    <citation type="submission" date="2018-04" db="EMBL/GenBank/DDBJ databases">
        <title>Whole genome sequencing of Hypsizygus marmoreus.</title>
        <authorList>
            <person name="Choi I.-G."/>
            <person name="Min B."/>
            <person name="Kim J.-G."/>
            <person name="Kim S."/>
            <person name="Oh Y.-L."/>
            <person name="Kong W.-S."/>
            <person name="Park H."/>
            <person name="Jeong J."/>
            <person name="Song E.-S."/>
        </authorList>
    </citation>
    <scope>NUCLEOTIDE SEQUENCE [LARGE SCALE GENOMIC DNA]</scope>
    <source>
        <strain evidence="1">51987-8</strain>
    </source>
</reference>
<dbReference type="OrthoDB" id="3217549at2759"/>
<protein>
    <submittedName>
        <fullName evidence="1">Uncharacterized protein</fullName>
    </submittedName>
</protein>
<name>A0A369K5G1_HYPMA</name>
<keyword evidence="2" id="KW-1185">Reference proteome</keyword>
<proteinExistence type="predicted"/>
<comment type="caution">
    <text evidence="1">The sequence shown here is derived from an EMBL/GenBank/DDBJ whole genome shotgun (WGS) entry which is preliminary data.</text>
</comment>
<dbReference type="Proteomes" id="UP000076154">
    <property type="component" value="Unassembled WGS sequence"/>
</dbReference>
<organism evidence="1 2">
    <name type="scientific">Hypsizygus marmoreus</name>
    <name type="common">White beech mushroom</name>
    <name type="synonym">Agaricus marmoreus</name>
    <dbReference type="NCBI Taxonomy" id="39966"/>
    <lineage>
        <taxon>Eukaryota</taxon>
        <taxon>Fungi</taxon>
        <taxon>Dikarya</taxon>
        <taxon>Basidiomycota</taxon>
        <taxon>Agaricomycotina</taxon>
        <taxon>Agaricomycetes</taxon>
        <taxon>Agaricomycetidae</taxon>
        <taxon>Agaricales</taxon>
        <taxon>Tricholomatineae</taxon>
        <taxon>Lyophyllaceae</taxon>
        <taxon>Hypsizygus</taxon>
    </lineage>
</organism>